<dbReference type="Gene3D" id="3.40.30.10">
    <property type="entry name" value="Glutaredoxin"/>
    <property type="match status" value="1"/>
</dbReference>
<reference evidence="3" key="1">
    <citation type="submission" date="2019-10" db="EMBL/GenBank/DDBJ databases">
        <authorList>
            <consortium name="DOE Joint Genome Institute"/>
            <person name="Kuo A."/>
            <person name="Miyauchi S."/>
            <person name="Kiss E."/>
            <person name="Drula E."/>
            <person name="Kohler A."/>
            <person name="Sanchez-Garcia M."/>
            <person name="Andreopoulos B."/>
            <person name="Barry K.W."/>
            <person name="Bonito G."/>
            <person name="Buee M."/>
            <person name="Carver A."/>
            <person name="Chen C."/>
            <person name="Cichocki N."/>
            <person name="Clum A."/>
            <person name="Culley D."/>
            <person name="Crous P.W."/>
            <person name="Fauchery L."/>
            <person name="Girlanda M."/>
            <person name="Hayes R."/>
            <person name="Keri Z."/>
            <person name="LaButti K."/>
            <person name="Lipzen A."/>
            <person name="Lombard V."/>
            <person name="Magnuson J."/>
            <person name="Maillard F."/>
            <person name="Morin E."/>
            <person name="Murat C."/>
            <person name="Nolan M."/>
            <person name="Ohm R."/>
            <person name="Pangilinan J."/>
            <person name="Pereira M."/>
            <person name="Perotto S."/>
            <person name="Peter M."/>
            <person name="Riley R."/>
            <person name="Sitrit Y."/>
            <person name="Stielow B."/>
            <person name="Szollosi G."/>
            <person name="Zifcakova L."/>
            <person name="Stursova M."/>
            <person name="Spatafora J.W."/>
            <person name="Tedersoo L."/>
            <person name="Vaario L.-M."/>
            <person name="Yamada A."/>
            <person name="Yan M."/>
            <person name="Wang P."/>
            <person name="Xu J."/>
            <person name="Bruns T."/>
            <person name="Baldrian P."/>
            <person name="Vilgalys R."/>
            <person name="Henrissat B."/>
            <person name="Grigoriev I.V."/>
            <person name="Hibbett D."/>
            <person name="Nagy L.G."/>
            <person name="Martin F.M."/>
        </authorList>
    </citation>
    <scope>NUCLEOTIDE SEQUENCE</scope>
    <source>
        <strain evidence="3">BED1</strain>
    </source>
</reference>
<name>A0AAD4GAT6_BOLED</name>
<dbReference type="FunFam" id="3.40.30.10:FF:000142">
    <property type="entry name" value="Elongation factor 1 gamma"/>
    <property type="match status" value="1"/>
</dbReference>
<proteinExistence type="predicted"/>
<dbReference type="SUPFAM" id="SSF47616">
    <property type="entry name" value="GST C-terminal domain-like"/>
    <property type="match status" value="1"/>
</dbReference>
<feature type="domain" description="GST C-terminal" evidence="2">
    <location>
        <begin position="87"/>
        <end position="214"/>
    </location>
</feature>
<dbReference type="Proteomes" id="UP001194468">
    <property type="component" value="Unassembled WGS sequence"/>
</dbReference>
<feature type="domain" description="GST N-terminal" evidence="1">
    <location>
        <begin position="3"/>
        <end position="82"/>
    </location>
</feature>
<comment type="caution">
    <text evidence="3">The sequence shown here is derived from an EMBL/GenBank/DDBJ whole genome shotgun (WGS) entry which is preliminary data.</text>
</comment>
<dbReference type="PANTHER" id="PTHR43986:SF1">
    <property type="entry name" value="ELONGATION FACTOR 1-GAMMA"/>
    <property type="match status" value="1"/>
</dbReference>
<dbReference type="InterPro" id="IPR004045">
    <property type="entry name" value="Glutathione_S-Trfase_N"/>
</dbReference>
<dbReference type="PROSITE" id="PS50405">
    <property type="entry name" value="GST_CTER"/>
    <property type="match status" value="1"/>
</dbReference>
<protein>
    <submittedName>
        <fullName evidence="3">Glutathione S-transferase C-terminal-like protein</fullName>
    </submittedName>
</protein>
<dbReference type="EMBL" id="WHUW01000038">
    <property type="protein sequence ID" value="KAF8432706.1"/>
    <property type="molecule type" value="Genomic_DNA"/>
</dbReference>
<evidence type="ECO:0000259" key="1">
    <source>
        <dbReference type="PROSITE" id="PS50404"/>
    </source>
</evidence>
<dbReference type="InterPro" id="IPR036282">
    <property type="entry name" value="Glutathione-S-Trfase_C_sf"/>
</dbReference>
<dbReference type="InterPro" id="IPR050802">
    <property type="entry name" value="EF-GSTs"/>
</dbReference>
<dbReference type="InterPro" id="IPR040079">
    <property type="entry name" value="Glutathione_S-Trfase"/>
</dbReference>
<evidence type="ECO:0000313" key="4">
    <source>
        <dbReference type="Proteomes" id="UP001194468"/>
    </source>
</evidence>
<gene>
    <name evidence="3" type="ORF">L210DRAFT_3557656</name>
</gene>
<dbReference type="InterPro" id="IPR036249">
    <property type="entry name" value="Thioredoxin-like_sf"/>
</dbReference>
<reference evidence="3" key="2">
    <citation type="journal article" date="2020" name="Nat. Commun.">
        <title>Large-scale genome sequencing of mycorrhizal fungi provides insights into the early evolution of symbiotic traits.</title>
        <authorList>
            <person name="Miyauchi S."/>
            <person name="Kiss E."/>
            <person name="Kuo A."/>
            <person name="Drula E."/>
            <person name="Kohler A."/>
            <person name="Sanchez-Garcia M."/>
            <person name="Morin E."/>
            <person name="Andreopoulos B."/>
            <person name="Barry K.W."/>
            <person name="Bonito G."/>
            <person name="Buee M."/>
            <person name="Carver A."/>
            <person name="Chen C."/>
            <person name="Cichocki N."/>
            <person name="Clum A."/>
            <person name="Culley D."/>
            <person name="Crous P.W."/>
            <person name="Fauchery L."/>
            <person name="Girlanda M."/>
            <person name="Hayes R.D."/>
            <person name="Keri Z."/>
            <person name="LaButti K."/>
            <person name="Lipzen A."/>
            <person name="Lombard V."/>
            <person name="Magnuson J."/>
            <person name="Maillard F."/>
            <person name="Murat C."/>
            <person name="Nolan M."/>
            <person name="Ohm R.A."/>
            <person name="Pangilinan J."/>
            <person name="Pereira M.F."/>
            <person name="Perotto S."/>
            <person name="Peter M."/>
            <person name="Pfister S."/>
            <person name="Riley R."/>
            <person name="Sitrit Y."/>
            <person name="Stielow J.B."/>
            <person name="Szollosi G."/>
            <person name="Zifcakova L."/>
            <person name="Stursova M."/>
            <person name="Spatafora J.W."/>
            <person name="Tedersoo L."/>
            <person name="Vaario L.M."/>
            <person name="Yamada A."/>
            <person name="Yan M."/>
            <person name="Wang P."/>
            <person name="Xu J."/>
            <person name="Bruns T."/>
            <person name="Baldrian P."/>
            <person name="Vilgalys R."/>
            <person name="Dunand C."/>
            <person name="Henrissat B."/>
            <person name="Grigoriev I.V."/>
            <person name="Hibbett D."/>
            <person name="Nagy L.G."/>
            <person name="Martin F.M."/>
        </authorList>
    </citation>
    <scope>NUCLEOTIDE SEQUENCE</scope>
    <source>
        <strain evidence="3">BED1</strain>
    </source>
</reference>
<dbReference type="Gene3D" id="1.20.1050.10">
    <property type="match status" value="1"/>
</dbReference>
<sequence length="225" mass="24622">MAPIGTLWGSSRQPQTKIICSVAALNGLELEQPEWKSSDRPAGYTSAFSYGKIPAFEGSDGFKLMEGASIARYLCGLGTKVNLLGSDAKEIAQVDQWTHFSEQEISVPGSNIMGVIFGFAGPFNRETLDKQTERLVRALTYVETYLGTRPSGYLVSDSLTLADLFLVGGIYGCCYTTLGVAERAKYPAIFAHYAKVTGNEVLKQFWGTEHFTDVAVTEPKPFQYT</sequence>
<dbReference type="Pfam" id="PF14497">
    <property type="entry name" value="GST_C_3"/>
    <property type="match status" value="1"/>
</dbReference>
<evidence type="ECO:0000313" key="3">
    <source>
        <dbReference type="EMBL" id="KAF8432706.1"/>
    </source>
</evidence>
<dbReference type="SFLD" id="SFLDS00019">
    <property type="entry name" value="Glutathione_Transferase_(cytos"/>
    <property type="match status" value="1"/>
</dbReference>
<dbReference type="InterPro" id="IPR010987">
    <property type="entry name" value="Glutathione-S-Trfase_C-like"/>
</dbReference>
<dbReference type="GO" id="GO:0005737">
    <property type="term" value="C:cytoplasm"/>
    <property type="evidence" value="ECO:0007669"/>
    <property type="project" value="TreeGrafter"/>
</dbReference>
<dbReference type="PROSITE" id="PS50404">
    <property type="entry name" value="GST_NTER"/>
    <property type="match status" value="1"/>
</dbReference>
<dbReference type="Pfam" id="PF02798">
    <property type="entry name" value="GST_N"/>
    <property type="match status" value="1"/>
</dbReference>
<keyword evidence="4" id="KW-1185">Reference proteome</keyword>
<evidence type="ECO:0000259" key="2">
    <source>
        <dbReference type="PROSITE" id="PS50405"/>
    </source>
</evidence>
<dbReference type="GO" id="GO:0005634">
    <property type="term" value="C:nucleus"/>
    <property type="evidence" value="ECO:0007669"/>
    <property type="project" value="TreeGrafter"/>
</dbReference>
<dbReference type="GO" id="GO:0006414">
    <property type="term" value="P:translational elongation"/>
    <property type="evidence" value="ECO:0007669"/>
    <property type="project" value="TreeGrafter"/>
</dbReference>
<dbReference type="AlphaFoldDB" id="A0AAD4GAT6"/>
<dbReference type="InterPro" id="IPR004046">
    <property type="entry name" value="GST_C"/>
</dbReference>
<organism evidence="3 4">
    <name type="scientific">Boletus edulis BED1</name>
    <dbReference type="NCBI Taxonomy" id="1328754"/>
    <lineage>
        <taxon>Eukaryota</taxon>
        <taxon>Fungi</taxon>
        <taxon>Dikarya</taxon>
        <taxon>Basidiomycota</taxon>
        <taxon>Agaricomycotina</taxon>
        <taxon>Agaricomycetes</taxon>
        <taxon>Agaricomycetidae</taxon>
        <taxon>Boletales</taxon>
        <taxon>Boletineae</taxon>
        <taxon>Boletaceae</taxon>
        <taxon>Boletoideae</taxon>
        <taxon>Boletus</taxon>
    </lineage>
</organism>
<accession>A0AAD4GAT6</accession>
<dbReference type="PANTHER" id="PTHR43986">
    <property type="entry name" value="ELONGATION FACTOR 1-GAMMA"/>
    <property type="match status" value="1"/>
</dbReference>
<dbReference type="SUPFAM" id="SSF52833">
    <property type="entry name" value="Thioredoxin-like"/>
    <property type="match status" value="1"/>
</dbReference>